<keyword evidence="4 6" id="KW-1133">Transmembrane helix</keyword>
<feature type="transmembrane region" description="Helical" evidence="6">
    <location>
        <begin position="259"/>
        <end position="276"/>
    </location>
</feature>
<feature type="transmembrane region" description="Helical" evidence="6">
    <location>
        <begin position="205"/>
        <end position="226"/>
    </location>
</feature>
<sequence>MNVERMEYDHALGRRLLVGAFLAVLFALVGYIAYSFLAVLVFAVFLYYAVRPIHRSLVRFGLPRRIRAGLSIVLFGIPFVLLLGYTLAVVAIETRELLDVYDVEATYVDQLLEGTDLAELDLAELQALVTDTVSPDSAGVLLANLLEVIGLASGALVQFLVLVVLTYYMLVDGPRLVEWLLANYDESGVARRYVRAVDPELSMTLFGNIVNVFVTAIAGVLTFYTYNLLAPATVAVPYPGLIAALAGIGSLIPVVGIKLVYIPVVGLLAATAWSIGDLSLLVPVAGLLVVSAVVVDFIPDFFIRAHISGDATHTGMLLVAYVVGPVVFGFYGLFLAPILLILVINAVSVLVPFVLSGETEGMRQATLREYQ</sequence>
<keyword evidence="8" id="KW-1185">Reference proteome</keyword>
<reference evidence="7 8" key="1">
    <citation type="journal article" date="2022" name="Syst. Appl. Microbiol.">
        <title>Natronocalculus amylovorans gen. nov., sp. nov., and Natranaeroarchaeum aerophilus sp. nov., dominant culturable amylolytic natronoarchaea from hypersaline soda lakes in southwestern Siberia.</title>
        <authorList>
            <person name="Sorokin D.Y."/>
            <person name="Elcheninov A.G."/>
            <person name="Khizhniak T.V."/>
            <person name="Koenen M."/>
            <person name="Bale N.J."/>
            <person name="Damste J.S.S."/>
            <person name="Kublanov I.V."/>
        </authorList>
    </citation>
    <scope>NUCLEOTIDE SEQUENCE [LARGE SCALE GENOMIC DNA]</scope>
    <source>
        <strain evidence="7 8">AArc-St1-1</strain>
    </source>
</reference>
<name>A0AAE3K3R0_9EURY</name>
<evidence type="ECO:0000256" key="5">
    <source>
        <dbReference type="ARBA" id="ARBA00023136"/>
    </source>
</evidence>
<feature type="transmembrane region" description="Helical" evidence="6">
    <location>
        <begin position="232"/>
        <end position="252"/>
    </location>
</feature>
<gene>
    <name evidence="7" type="ORF">AArcSt11_02385</name>
</gene>
<evidence type="ECO:0000256" key="6">
    <source>
        <dbReference type="SAM" id="Phobius"/>
    </source>
</evidence>
<dbReference type="GO" id="GO:0016020">
    <property type="term" value="C:membrane"/>
    <property type="evidence" value="ECO:0007669"/>
    <property type="project" value="UniProtKB-SubCell"/>
</dbReference>
<feature type="transmembrane region" description="Helical" evidence="6">
    <location>
        <begin position="282"/>
        <end position="303"/>
    </location>
</feature>
<dbReference type="AlphaFoldDB" id="A0AAE3K3R0"/>
<accession>A0AAE3K3R0</accession>
<comment type="similarity">
    <text evidence="2">Belongs to the autoinducer-2 exporter (AI-2E) (TC 2.A.86) family.</text>
</comment>
<comment type="subcellular location">
    <subcellularLocation>
        <location evidence="1">Membrane</location>
        <topology evidence="1">Multi-pass membrane protein</topology>
    </subcellularLocation>
</comment>
<evidence type="ECO:0000256" key="3">
    <source>
        <dbReference type="ARBA" id="ARBA00022692"/>
    </source>
</evidence>
<feature type="transmembrane region" description="Helical" evidence="6">
    <location>
        <begin position="338"/>
        <end position="355"/>
    </location>
</feature>
<comment type="caution">
    <text evidence="7">The sequence shown here is derived from an EMBL/GenBank/DDBJ whole genome shotgun (WGS) entry which is preliminary data.</text>
</comment>
<feature type="transmembrane region" description="Helical" evidence="6">
    <location>
        <begin position="20"/>
        <end position="49"/>
    </location>
</feature>
<dbReference type="InterPro" id="IPR002549">
    <property type="entry name" value="AI-2E-like"/>
</dbReference>
<evidence type="ECO:0000313" key="7">
    <source>
        <dbReference type="EMBL" id="MCL9812501.1"/>
    </source>
</evidence>
<dbReference type="EMBL" id="JAKRVY010000001">
    <property type="protein sequence ID" value="MCL9812501.1"/>
    <property type="molecule type" value="Genomic_DNA"/>
</dbReference>
<feature type="transmembrane region" description="Helical" evidence="6">
    <location>
        <begin position="315"/>
        <end position="332"/>
    </location>
</feature>
<dbReference type="PANTHER" id="PTHR21716">
    <property type="entry name" value="TRANSMEMBRANE PROTEIN"/>
    <property type="match status" value="1"/>
</dbReference>
<keyword evidence="5 6" id="KW-0472">Membrane</keyword>
<dbReference type="Pfam" id="PF01594">
    <property type="entry name" value="AI-2E_transport"/>
    <property type="match status" value="1"/>
</dbReference>
<dbReference type="PANTHER" id="PTHR21716:SF4">
    <property type="entry name" value="TRANSMEMBRANE PROTEIN 245"/>
    <property type="match status" value="1"/>
</dbReference>
<feature type="transmembrane region" description="Helical" evidence="6">
    <location>
        <begin position="148"/>
        <end position="170"/>
    </location>
</feature>
<evidence type="ECO:0000256" key="4">
    <source>
        <dbReference type="ARBA" id="ARBA00022989"/>
    </source>
</evidence>
<evidence type="ECO:0000256" key="2">
    <source>
        <dbReference type="ARBA" id="ARBA00009773"/>
    </source>
</evidence>
<feature type="transmembrane region" description="Helical" evidence="6">
    <location>
        <begin position="70"/>
        <end position="92"/>
    </location>
</feature>
<dbReference type="RefSeq" id="WP_250594251.1">
    <property type="nucleotide sequence ID" value="NZ_JAKRVY010000001.1"/>
</dbReference>
<proteinExistence type="inferred from homology"/>
<organism evidence="7 8">
    <name type="scientific">Natranaeroarchaeum aerophilus</name>
    <dbReference type="NCBI Taxonomy" id="2917711"/>
    <lineage>
        <taxon>Archaea</taxon>
        <taxon>Methanobacteriati</taxon>
        <taxon>Methanobacteriota</taxon>
        <taxon>Stenosarchaea group</taxon>
        <taxon>Halobacteria</taxon>
        <taxon>Halobacteriales</taxon>
        <taxon>Natronoarchaeaceae</taxon>
        <taxon>Natranaeroarchaeum</taxon>
    </lineage>
</organism>
<keyword evidence="3 6" id="KW-0812">Transmembrane</keyword>
<evidence type="ECO:0000256" key="1">
    <source>
        <dbReference type="ARBA" id="ARBA00004141"/>
    </source>
</evidence>
<dbReference type="Proteomes" id="UP001202674">
    <property type="component" value="Unassembled WGS sequence"/>
</dbReference>
<evidence type="ECO:0000313" key="8">
    <source>
        <dbReference type="Proteomes" id="UP001202674"/>
    </source>
</evidence>
<protein>
    <submittedName>
        <fullName evidence="7">AI-2E family transporter</fullName>
    </submittedName>
</protein>